<comment type="caution">
    <text evidence="15">The sequence shown here is derived from an EMBL/GenBank/DDBJ whole genome shotgun (WGS) entry which is preliminary data.</text>
</comment>
<evidence type="ECO:0000256" key="8">
    <source>
        <dbReference type="ARBA" id="ARBA00023239"/>
    </source>
</evidence>
<dbReference type="FunFam" id="3.40.1010.10:FF:000001">
    <property type="entry name" value="Siroheme synthase"/>
    <property type="match status" value="1"/>
</dbReference>
<keyword evidence="6" id="KW-0949">S-adenosyl-L-methionine</keyword>
<dbReference type="Pfam" id="PF00590">
    <property type="entry name" value="TP_methylase"/>
    <property type="match status" value="1"/>
</dbReference>
<reference evidence="15 16" key="1">
    <citation type="journal article" date="2010" name="Int. J. Syst. Evol. Microbiol.">
        <title>Thiohalobacter thiocyanaticus gen. nov., sp. nov., a moderately halophilic, sulfur-oxidizing gammaproteobacterium from hypersaline lakes, that utilizes thiocyanate.</title>
        <authorList>
            <person name="Sorokin D.Y."/>
            <person name="Kovaleva O.L."/>
            <person name="Tourova T.P."/>
            <person name="Muyzer G."/>
        </authorList>
    </citation>
    <scope>NUCLEOTIDE SEQUENCE [LARGE SCALE GENOMIC DNA]</scope>
    <source>
        <strain evidence="15 16">Hrh1</strain>
    </source>
</reference>
<dbReference type="NCBIfam" id="NF004790">
    <property type="entry name" value="PRK06136.1"/>
    <property type="match status" value="1"/>
</dbReference>
<gene>
    <name evidence="15" type="primary">cobA</name>
    <name evidence="15" type="ORF">D6C00_07150</name>
</gene>
<comment type="pathway">
    <text evidence="12">Cofactor biosynthesis; adenosylcobalamin biosynthesis; precorrin-2 from uroporphyrinogen III: step 1/1.</text>
</comment>
<dbReference type="GO" id="GO:0004851">
    <property type="term" value="F:uroporphyrin-III C-methyltransferase activity"/>
    <property type="evidence" value="ECO:0007669"/>
    <property type="project" value="UniProtKB-EC"/>
</dbReference>
<dbReference type="PANTHER" id="PTHR45790:SF3">
    <property type="entry name" value="S-ADENOSYL-L-METHIONINE-DEPENDENT UROPORPHYRINOGEN III METHYLTRANSFERASE, CHLOROPLASTIC"/>
    <property type="match status" value="1"/>
</dbReference>
<comment type="similarity">
    <text evidence="1 13">Belongs to the precorrin methyltransferase family.</text>
</comment>
<keyword evidence="4 13" id="KW-0489">Methyltransferase</keyword>
<dbReference type="OrthoDB" id="9815856at2"/>
<evidence type="ECO:0000256" key="6">
    <source>
        <dbReference type="ARBA" id="ARBA00022691"/>
    </source>
</evidence>
<evidence type="ECO:0000313" key="16">
    <source>
        <dbReference type="Proteomes" id="UP000287798"/>
    </source>
</evidence>
<evidence type="ECO:0000256" key="4">
    <source>
        <dbReference type="ARBA" id="ARBA00022603"/>
    </source>
</evidence>
<dbReference type="PROSITE" id="PS00840">
    <property type="entry name" value="SUMT_2"/>
    <property type="match status" value="1"/>
</dbReference>
<dbReference type="InterPro" id="IPR014777">
    <property type="entry name" value="4pyrrole_Mease_sub1"/>
</dbReference>
<dbReference type="GO" id="GO:0016491">
    <property type="term" value="F:oxidoreductase activity"/>
    <property type="evidence" value="ECO:0007669"/>
    <property type="project" value="UniProtKB-KW"/>
</dbReference>
<evidence type="ECO:0000256" key="1">
    <source>
        <dbReference type="ARBA" id="ARBA00005879"/>
    </source>
</evidence>
<keyword evidence="8" id="KW-0456">Lyase</keyword>
<evidence type="ECO:0000256" key="7">
    <source>
        <dbReference type="ARBA" id="ARBA00023002"/>
    </source>
</evidence>
<name>A0A426QJ21_9GAMM</name>
<dbReference type="GO" id="GO:0009236">
    <property type="term" value="P:cobalamin biosynthetic process"/>
    <property type="evidence" value="ECO:0007669"/>
    <property type="project" value="UniProtKB-KW"/>
</dbReference>
<evidence type="ECO:0000256" key="12">
    <source>
        <dbReference type="ARBA" id="ARBA00060548"/>
    </source>
</evidence>
<keyword evidence="5 13" id="KW-0808">Transferase</keyword>
<evidence type="ECO:0000256" key="2">
    <source>
        <dbReference type="ARBA" id="ARBA00012162"/>
    </source>
</evidence>
<dbReference type="InterPro" id="IPR035996">
    <property type="entry name" value="4pyrrol_Methylase_sf"/>
</dbReference>
<protein>
    <recommendedName>
        <fullName evidence="2">uroporphyrinogen-III C-methyltransferase</fullName>
        <ecNumber evidence="2">2.1.1.107</ecNumber>
    </recommendedName>
</protein>
<evidence type="ECO:0000259" key="14">
    <source>
        <dbReference type="Pfam" id="PF00590"/>
    </source>
</evidence>
<dbReference type="AlphaFoldDB" id="A0A426QJ21"/>
<dbReference type="EC" id="2.1.1.107" evidence="2"/>
<proteinExistence type="inferred from homology"/>
<evidence type="ECO:0000256" key="10">
    <source>
        <dbReference type="ARBA" id="ARBA00023268"/>
    </source>
</evidence>
<dbReference type="Gene3D" id="3.40.1010.10">
    <property type="entry name" value="Cobalt-precorrin-4 Transmethylase, Domain 1"/>
    <property type="match status" value="1"/>
</dbReference>
<evidence type="ECO:0000256" key="5">
    <source>
        <dbReference type="ARBA" id="ARBA00022679"/>
    </source>
</evidence>
<dbReference type="InterPro" id="IPR050161">
    <property type="entry name" value="Siro_Cobalamin_biosynth"/>
</dbReference>
<dbReference type="InterPro" id="IPR006366">
    <property type="entry name" value="CobA/CysG_C"/>
</dbReference>
<keyword evidence="10" id="KW-0511">Multifunctional enzyme</keyword>
<dbReference type="UniPathway" id="UPA00262">
    <property type="reaction ID" value="UER00211"/>
</dbReference>
<dbReference type="InterPro" id="IPR000878">
    <property type="entry name" value="4pyrrol_Mease"/>
</dbReference>
<dbReference type="PANTHER" id="PTHR45790">
    <property type="entry name" value="SIROHEME SYNTHASE-RELATED"/>
    <property type="match status" value="1"/>
</dbReference>
<dbReference type="GO" id="GO:0016829">
    <property type="term" value="F:lyase activity"/>
    <property type="evidence" value="ECO:0007669"/>
    <property type="project" value="UniProtKB-KW"/>
</dbReference>
<evidence type="ECO:0000256" key="11">
    <source>
        <dbReference type="ARBA" id="ARBA00025705"/>
    </source>
</evidence>
<dbReference type="InterPro" id="IPR003043">
    <property type="entry name" value="Uropor_MeTrfase_CS"/>
</dbReference>
<evidence type="ECO:0000256" key="13">
    <source>
        <dbReference type="RuleBase" id="RU003960"/>
    </source>
</evidence>
<evidence type="ECO:0000256" key="9">
    <source>
        <dbReference type="ARBA" id="ARBA00023244"/>
    </source>
</evidence>
<dbReference type="GO" id="GO:0032259">
    <property type="term" value="P:methylation"/>
    <property type="evidence" value="ECO:0007669"/>
    <property type="project" value="UniProtKB-KW"/>
</dbReference>
<dbReference type="Proteomes" id="UP000287798">
    <property type="component" value="Unassembled WGS sequence"/>
</dbReference>
<dbReference type="RefSeq" id="WP_125181090.1">
    <property type="nucleotide sequence ID" value="NZ_QZMU01000001.1"/>
</dbReference>
<sequence length="266" mass="28286">MKGEAKVYLVGAGPGDPDLLTVKALRLLQAADVLVYDRLVSKEILNLVPEGATRVCVGKAPGKHTLPQEDINRILVELAAPGRCVVRLKGGDPYVFGRGSEEALYLLSHGIGFEVVPGVTAATAVAAYAGIPLTHRGLARGVRFVTGHFREGEALDWDWDKLADPQTTLVFYMGLGRLEAIRDHLVAAGLDAATPAAVIQHGTTSRQQRVLSDLAHLPDDVRLAGLASPALIVIGAVVALADTLDWFGTRPADMASDDRLNRYASA</sequence>
<keyword evidence="3" id="KW-0169">Cobalamin biosynthesis</keyword>
<evidence type="ECO:0000313" key="15">
    <source>
        <dbReference type="EMBL" id="RRQ21748.1"/>
    </source>
</evidence>
<keyword evidence="7" id="KW-0560">Oxidoreductase</keyword>
<feature type="domain" description="Tetrapyrrole methylase" evidence="14">
    <location>
        <begin position="6"/>
        <end position="217"/>
    </location>
</feature>
<dbReference type="CDD" id="cd11642">
    <property type="entry name" value="SUMT"/>
    <property type="match status" value="1"/>
</dbReference>
<dbReference type="FunFam" id="3.30.950.10:FF:000001">
    <property type="entry name" value="Siroheme synthase"/>
    <property type="match status" value="1"/>
</dbReference>
<dbReference type="InterPro" id="IPR014776">
    <property type="entry name" value="4pyrrole_Mease_sub2"/>
</dbReference>
<dbReference type="NCBIfam" id="TIGR01469">
    <property type="entry name" value="cobA_cysG_Cterm"/>
    <property type="match status" value="1"/>
</dbReference>
<dbReference type="GO" id="GO:0019354">
    <property type="term" value="P:siroheme biosynthetic process"/>
    <property type="evidence" value="ECO:0007669"/>
    <property type="project" value="UniProtKB-UniPathway"/>
</dbReference>
<dbReference type="SUPFAM" id="SSF53790">
    <property type="entry name" value="Tetrapyrrole methylase"/>
    <property type="match status" value="1"/>
</dbReference>
<organism evidence="15 16">
    <name type="scientific">Thiohalobacter thiocyanaticus</name>
    <dbReference type="NCBI Taxonomy" id="585455"/>
    <lineage>
        <taxon>Bacteria</taxon>
        <taxon>Pseudomonadati</taxon>
        <taxon>Pseudomonadota</taxon>
        <taxon>Gammaproteobacteria</taxon>
        <taxon>Thiohalobacterales</taxon>
        <taxon>Thiohalobacteraceae</taxon>
        <taxon>Thiohalobacter</taxon>
    </lineage>
</organism>
<comment type="pathway">
    <text evidence="11">Porphyrin-containing compound metabolism; siroheme biosynthesis; precorrin-2 from uroporphyrinogen III: step 1/1.</text>
</comment>
<dbReference type="Gene3D" id="3.30.950.10">
    <property type="entry name" value="Methyltransferase, Cobalt-precorrin-4 Transmethylase, Domain 2"/>
    <property type="match status" value="1"/>
</dbReference>
<keyword evidence="9" id="KW-0627">Porphyrin biosynthesis</keyword>
<keyword evidence="16" id="KW-1185">Reference proteome</keyword>
<dbReference type="PROSITE" id="PS00839">
    <property type="entry name" value="SUMT_1"/>
    <property type="match status" value="1"/>
</dbReference>
<dbReference type="EMBL" id="QZMU01000001">
    <property type="protein sequence ID" value="RRQ21748.1"/>
    <property type="molecule type" value="Genomic_DNA"/>
</dbReference>
<accession>A0A426QJ21</accession>
<evidence type="ECO:0000256" key="3">
    <source>
        <dbReference type="ARBA" id="ARBA00022573"/>
    </source>
</evidence>